<gene>
    <name evidence="5" type="ORF">HA299_04960</name>
</gene>
<dbReference type="EMBL" id="DUIH01000016">
    <property type="protein sequence ID" value="HIH69944.1"/>
    <property type="molecule type" value="Genomic_DNA"/>
</dbReference>
<accession>A0A832RY13</accession>
<dbReference type="PANTHER" id="PTHR43132:SF6">
    <property type="entry name" value="HTH-TYPE TRANSCRIPTIONAL REPRESSOR CZRA"/>
    <property type="match status" value="1"/>
</dbReference>
<dbReference type="Gene3D" id="1.10.10.10">
    <property type="entry name" value="Winged helix-like DNA-binding domain superfamily/Winged helix DNA-binding domain"/>
    <property type="match status" value="1"/>
</dbReference>
<dbReference type="PROSITE" id="PS50987">
    <property type="entry name" value="HTH_ARSR_2"/>
    <property type="match status" value="1"/>
</dbReference>
<proteinExistence type="predicted"/>
<dbReference type="NCBIfam" id="NF033788">
    <property type="entry name" value="HTH_metalloreg"/>
    <property type="match status" value="1"/>
</dbReference>
<dbReference type="AlphaFoldDB" id="A0A832RY13"/>
<evidence type="ECO:0000313" key="5">
    <source>
        <dbReference type="EMBL" id="HIH69944.1"/>
    </source>
</evidence>
<dbReference type="InterPro" id="IPR051011">
    <property type="entry name" value="Metal_resp_trans_reg"/>
</dbReference>
<dbReference type="InterPro" id="IPR001845">
    <property type="entry name" value="HTH_ArsR_DNA-bd_dom"/>
</dbReference>
<evidence type="ECO:0000256" key="3">
    <source>
        <dbReference type="ARBA" id="ARBA00023163"/>
    </source>
</evidence>
<keyword evidence="3" id="KW-0804">Transcription</keyword>
<dbReference type="Pfam" id="PF01022">
    <property type="entry name" value="HTH_5"/>
    <property type="match status" value="1"/>
</dbReference>
<comment type="caution">
    <text evidence="5">The sequence shown here is derived from an EMBL/GenBank/DDBJ whole genome shotgun (WGS) entry which is preliminary data.</text>
</comment>
<evidence type="ECO:0000256" key="1">
    <source>
        <dbReference type="ARBA" id="ARBA00023015"/>
    </source>
</evidence>
<name>A0A832RY13_9EURY</name>
<evidence type="ECO:0000313" key="6">
    <source>
        <dbReference type="Proteomes" id="UP000600363"/>
    </source>
</evidence>
<dbReference type="GO" id="GO:0003677">
    <property type="term" value="F:DNA binding"/>
    <property type="evidence" value="ECO:0007669"/>
    <property type="project" value="UniProtKB-KW"/>
</dbReference>
<feature type="domain" description="HTH arsR-type" evidence="4">
    <location>
        <begin position="25"/>
        <end position="119"/>
    </location>
</feature>
<dbReference type="SMART" id="SM00418">
    <property type="entry name" value="HTH_ARSR"/>
    <property type="match status" value="1"/>
</dbReference>
<dbReference type="RefSeq" id="WP_052353037.1">
    <property type="nucleotide sequence ID" value="NZ_DUIH01000016.1"/>
</dbReference>
<evidence type="ECO:0000256" key="2">
    <source>
        <dbReference type="ARBA" id="ARBA00023125"/>
    </source>
</evidence>
<keyword evidence="2" id="KW-0238">DNA-binding</keyword>
<dbReference type="InterPro" id="IPR011991">
    <property type="entry name" value="ArsR-like_HTH"/>
</dbReference>
<dbReference type="InterPro" id="IPR036390">
    <property type="entry name" value="WH_DNA-bd_sf"/>
</dbReference>
<protein>
    <submittedName>
        <fullName evidence="5">Winged helix-turn-helix transcriptional regulator</fullName>
    </submittedName>
</protein>
<dbReference type="SUPFAM" id="SSF46785">
    <property type="entry name" value="Winged helix' DNA-binding domain"/>
    <property type="match status" value="1"/>
</dbReference>
<dbReference type="PANTHER" id="PTHR43132">
    <property type="entry name" value="ARSENICAL RESISTANCE OPERON REPRESSOR ARSR-RELATED"/>
    <property type="match status" value="1"/>
</dbReference>
<dbReference type="GO" id="GO:0003700">
    <property type="term" value="F:DNA-binding transcription factor activity"/>
    <property type="evidence" value="ECO:0007669"/>
    <property type="project" value="InterPro"/>
</dbReference>
<reference evidence="5" key="1">
    <citation type="journal article" date="2020" name="bioRxiv">
        <title>A rank-normalized archaeal taxonomy based on genome phylogeny resolves widespread incomplete and uneven classifications.</title>
        <authorList>
            <person name="Rinke C."/>
            <person name="Chuvochina M."/>
            <person name="Mussig A.J."/>
            <person name="Chaumeil P.-A."/>
            <person name="Waite D.W."/>
            <person name="Whitman W.B."/>
            <person name="Parks D.H."/>
            <person name="Hugenholtz P."/>
        </authorList>
    </citation>
    <scope>NUCLEOTIDE SEQUENCE</scope>
    <source>
        <strain evidence="5">UBA12518</strain>
    </source>
</reference>
<evidence type="ECO:0000259" key="4">
    <source>
        <dbReference type="PROSITE" id="PS50987"/>
    </source>
</evidence>
<dbReference type="CDD" id="cd00090">
    <property type="entry name" value="HTH_ARSR"/>
    <property type="match status" value="1"/>
</dbReference>
<keyword evidence="1" id="KW-0805">Transcription regulation</keyword>
<dbReference type="InterPro" id="IPR036388">
    <property type="entry name" value="WH-like_DNA-bd_sf"/>
</dbReference>
<dbReference type="PRINTS" id="PR00778">
    <property type="entry name" value="HTHARSR"/>
</dbReference>
<sequence>MSICRYVDMFRRVIDGAADDSVELASTEEIERLCETFGALADPTRLRILTALLCGERCVNELAETLGISQSAASHQLKLLRALRLVKHRRVGRKVCYSLDDEHIVHLIRVCTEHVRERR</sequence>
<dbReference type="Proteomes" id="UP000600363">
    <property type="component" value="Unassembled WGS sequence"/>
</dbReference>
<organism evidence="5 6">
    <name type="scientific">Methermicoccus shengliensis</name>
    <dbReference type="NCBI Taxonomy" id="660064"/>
    <lineage>
        <taxon>Archaea</taxon>
        <taxon>Methanobacteriati</taxon>
        <taxon>Methanobacteriota</taxon>
        <taxon>Stenosarchaea group</taxon>
        <taxon>Methanomicrobia</taxon>
        <taxon>Methanosarcinales</taxon>
        <taxon>Methermicoccaceae</taxon>
        <taxon>Methermicoccus</taxon>
    </lineage>
</organism>